<dbReference type="Proteomes" id="UP001066276">
    <property type="component" value="Chromosome 4_2"/>
</dbReference>
<keyword evidence="4" id="KW-1185">Reference proteome</keyword>
<evidence type="ECO:0000313" key="4">
    <source>
        <dbReference type="Proteomes" id="UP001066276"/>
    </source>
</evidence>
<proteinExistence type="predicted"/>
<gene>
    <name evidence="3" type="ORF">NDU88_000821</name>
</gene>
<evidence type="ECO:0000256" key="1">
    <source>
        <dbReference type="SAM" id="Coils"/>
    </source>
</evidence>
<keyword evidence="1" id="KW-0175">Coiled coil</keyword>
<reference evidence="3" key="1">
    <citation type="journal article" date="2022" name="bioRxiv">
        <title>Sequencing and chromosome-scale assembly of the giantPleurodeles waltlgenome.</title>
        <authorList>
            <person name="Brown T."/>
            <person name="Elewa A."/>
            <person name="Iarovenko S."/>
            <person name="Subramanian E."/>
            <person name="Araus A.J."/>
            <person name="Petzold A."/>
            <person name="Susuki M."/>
            <person name="Suzuki K.-i.T."/>
            <person name="Hayashi T."/>
            <person name="Toyoda A."/>
            <person name="Oliveira C."/>
            <person name="Osipova E."/>
            <person name="Leigh N.D."/>
            <person name="Simon A."/>
            <person name="Yun M.H."/>
        </authorList>
    </citation>
    <scope>NUCLEOTIDE SEQUENCE</scope>
    <source>
        <strain evidence="3">20211129_DDA</strain>
        <tissue evidence="3">Liver</tissue>
    </source>
</reference>
<dbReference type="SUPFAM" id="SSF57997">
    <property type="entry name" value="Tropomyosin"/>
    <property type="match status" value="1"/>
</dbReference>
<feature type="coiled-coil region" evidence="1">
    <location>
        <begin position="46"/>
        <end position="87"/>
    </location>
</feature>
<dbReference type="AlphaFoldDB" id="A0AAV7S5N4"/>
<feature type="compositionally biased region" description="Polar residues" evidence="2">
    <location>
        <begin position="1"/>
        <end position="14"/>
    </location>
</feature>
<evidence type="ECO:0000256" key="2">
    <source>
        <dbReference type="SAM" id="MobiDB-lite"/>
    </source>
</evidence>
<feature type="region of interest" description="Disordered" evidence="2">
    <location>
        <begin position="1"/>
        <end position="23"/>
    </location>
</feature>
<sequence>MGDGPISTSTSVATTLEGPHEDDAPITQTVLESLFGTLRADIAAHKQELAADVKDIRRNVGELEQRIDSLEQAHDSYDEKMEEHRQELLIFRDKTADLNYHLEDPENRLQCYNIHTKSARYRQTLGKTGRICALPLLAGGSSTG</sequence>
<name>A0AAV7S5N4_PLEWA</name>
<comment type="caution">
    <text evidence="3">The sequence shown here is derived from an EMBL/GenBank/DDBJ whole genome shotgun (WGS) entry which is preliminary data.</text>
</comment>
<evidence type="ECO:0000313" key="3">
    <source>
        <dbReference type="EMBL" id="KAJ1160319.1"/>
    </source>
</evidence>
<protein>
    <submittedName>
        <fullName evidence="3">Uncharacterized protein</fullName>
    </submittedName>
</protein>
<organism evidence="3 4">
    <name type="scientific">Pleurodeles waltl</name>
    <name type="common">Iberian ribbed newt</name>
    <dbReference type="NCBI Taxonomy" id="8319"/>
    <lineage>
        <taxon>Eukaryota</taxon>
        <taxon>Metazoa</taxon>
        <taxon>Chordata</taxon>
        <taxon>Craniata</taxon>
        <taxon>Vertebrata</taxon>
        <taxon>Euteleostomi</taxon>
        <taxon>Amphibia</taxon>
        <taxon>Batrachia</taxon>
        <taxon>Caudata</taxon>
        <taxon>Salamandroidea</taxon>
        <taxon>Salamandridae</taxon>
        <taxon>Pleurodelinae</taxon>
        <taxon>Pleurodeles</taxon>
    </lineage>
</organism>
<dbReference type="EMBL" id="JANPWB010000008">
    <property type="protein sequence ID" value="KAJ1160319.1"/>
    <property type="molecule type" value="Genomic_DNA"/>
</dbReference>
<accession>A0AAV7S5N4</accession>